<reference evidence="1" key="1">
    <citation type="journal article" date="2015" name="Nature">
        <title>Complex archaea that bridge the gap between prokaryotes and eukaryotes.</title>
        <authorList>
            <person name="Spang A."/>
            <person name="Saw J.H."/>
            <person name="Jorgensen S.L."/>
            <person name="Zaremba-Niedzwiedzka K."/>
            <person name="Martijn J."/>
            <person name="Lind A.E."/>
            <person name="van Eijk R."/>
            <person name="Schleper C."/>
            <person name="Guy L."/>
            <person name="Ettema T.J."/>
        </authorList>
    </citation>
    <scope>NUCLEOTIDE SEQUENCE</scope>
</reference>
<proteinExistence type="predicted"/>
<accession>A0A0F9EGI5</accession>
<organism evidence="1">
    <name type="scientific">marine sediment metagenome</name>
    <dbReference type="NCBI Taxonomy" id="412755"/>
    <lineage>
        <taxon>unclassified sequences</taxon>
        <taxon>metagenomes</taxon>
        <taxon>ecological metagenomes</taxon>
    </lineage>
</organism>
<comment type="caution">
    <text evidence="1">The sequence shown here is derived from an EMBL/GenBank/DDBJ whole genome shotgun (WGS) entry which is preliminary data.</text>
</comment>
<evidence type="ECO:0000313" key="1">
    <source>
        <dbReference type="EMBL" id="KKL73084.1"/>
    </source>
</evidence>
<feature type="non-terminal residue" evidence="1">
    <location>
        <position position="557"/>
    </location>
</feature>
<sequence length="557" mass="63001">MQNVKLGEVLNDTFPVTAKKGKPVTGLVDKDFQKVLYGPDGADLSEQTPVTISELGKGMYRLNFRPNKVGHWAITISNKQHCPAGLSSTYEVGEADETSLEEHDEDIDTPYVILRHWPDKPTQHLSEHWDIKMKNKQGVVYEWSSADDPFEHADGVLGEAGSCCNGDKAFDIEGAIDLVPGSEWNPSDVLTHLEGVQSGQVHFLEEEPGMVIAYLDQLPFRAVQEGSSDEWDITLGVWASMSKQRYTALMALPAEEYDTKDLTDQILGDDWRITTSWLATLNAGKEIDKTEDQIIFYIKKLVNEIGGRNLATFNLERMGEPSKQILVDTLWDLYGDKGIYEPQRHAEMINAGSKTMKLEQDPWDLSGFYGLIDGKKVVGMIRFEQRQEINEAAFEKLSDAHQITTEEMNAWGWKFPLYGWNVREYVSLNTSKPVTSGTQWARDEMMLATEDSKVYAELRNLVEHTEDELRRAGLFDEDSDYGGMMAHSVMAIMKLFAKQGHSGFSAQMCRELFQRLSNFETLMPITSDPAEWQDTAYICNGEKGKLWQNIRNPAMFS</sequence>
<dbReference type="AlphaFoldDB" id="A0A0F9EGI5"/>
<name>A0A0F9EGI5_9ZZZZ</name>
<gene>
    <name evidence="1" type="ORF">LCGC14_2078470</name>
</gene>
<dbReference type="Pfam" id="PF25185">
    <property type="entry name" value="Tad3"/>
    <property type="match status" value="1"/>
</dbReference>
<protein>
    <submittedName>
        <fullName evidence="1">Uncharacterized protein</fullName>
    </submittedName>
</protein>
<dbReference type="InterPro" id="IPR057383">
    <property type="entry name" value="Tad3"/>
</dbReference>
<dbReference type="EMBL" id="LAZR01025074">
    <property type="protein sequence ID" value="KKL73084.1"/>
    <property type="molecule type" value="Genomic_DNA"/>
</dbReference>